<reference evidence="2" key="1">
    <citation type="submission" date="2020-07" db="EMBL/GenBank/DDBJ databases">
        <authorList>
            <person name="Pettersson B.M.F."/>
            <person name="Behra P.R.K."/>
            <person name="Ramesh M."/>
            <person name="Das S."/>
            <person name="Dasgupta S."/>
            <person name="Kirsebom L.A."/>
        </authorList>
    </citation>
    <scope>NUCLEOTIDE SEQUENCE</scope>
    <source>
        <strain evidence="2">DSM 44203</strain>
    </source>
</reference>
<protein>
    <submittedName>
        <fullName evidence="2">Uncharacterized protein</fullName>
    </submittedName>
</protein>
<dbReference type="Proteomes" id="UP001207528">
    <property type="component" value="Unassembled WGS sequence"/>
</dbReference>
<comment type="caution">
    <text evidence="2">The sequence shown here is derived from an EMBL/GenBank/DDBJ whole genome shotgun (WGS) entry which is preliminary data.</text>
</comment>
<accession>A0AAW5SGS7</accession>
<dbReference type="RefSeq" id="WP_067396188.1">
    <property type="nucleotide sequence ID" value="NZ_BCTA01000093.1"/>
</dbReference>
<proteinExistence type="predicted"/>
<reference evidence="2" key="2">
    <citation type="journal article" date="2022" name="BMC Genomics">
        <title>Comparative genome analysis of mycobacteria focusing on tRNA and non-coding RNA.</title>
        <authorList>
            <person name="Behra P.R.K."/>
            <person name="Pettersson B.M.F."/>
            <person name="Ramesh M."/>
            <person name="Das S."/>
            <person name="Dasgupta S."/>
            <person name="Kirsebom L.A."/>
        </authorList>
    </citation>
    <scope>NUCLEOTIDE SEQUENCE</scope>
    <source>
        <strain evidence="2">DSM 44203</strain>
    </source>
</reference>
<feature type="region of interest" description="Disordered" evidence="1">
    <location>
        <begin position="47"/>
        <end position="67"/>
    </location>
</feature>
<organism evidence="2 3">
    <name type="scientific">Mycolicibacterium novocastrense</name>
    <name type="common">Mycobacterium novocastrense</name>
    <dbReference type="NCBI Taxonomy" id="59813"/>
    <lineage>
        <taxon>Bacteria</taxon>
        <taxon>Bacillati</taxon>
        <taxon>Actinomycetota</taxon>
        <taxon>Actinomycetes</taxon>
        <taxon>Mycobacteriales</taxon>
        <taxon>Mycobacteriaceae</taxon>
        <taxon>Mycolicibacterium</taxon>
    </lineage>
</organism>
<evidence type="ECO:0000313" key="3">
    <source>
        <dbReference type="Proteomes" id="UP001207528"/>
    </source>
</evidence>
<sequence>MSATAVSVVSTTGRVDDSVGRQFTEGERRGVEALSRRWFRDPIHRDHDIRAGVGGDPLQLEPSAAST</sequence>
<evidence type="ECO:0000313" key="2">
    <source>
        <dbReference type="EMBL" id="MCV7023288.1"/>
    </source>
</evidence>
<gene>
    <name evidence="2" type="ORF">H7I77_07985</name>
</gene>
<evidence type="ECO:0000256" key="1">
    <source>
        <dbReference type="SAM" id="MobiDB-lite"/>
    </source>
</evidence>
<name>A0AAW5SGS7_MYCNV</name>
<dbReference type="AlphaFoldDB" id="A0AAW5SGS7"/>
<dbReference type="EMBL" id="JACKTI010000027">
    <property type="protein sequence ID" value="MCV7023288.1"/>
    <property type="molecule type" value="Genomic_DNA"/>
</dbReference>